<organism evidence="2 3">
    <name type="scientific">Kalmanozyma brasiliensis (strain GHG001)</name>
    <name type="common">Yeast</name>
    <name type="synonym">Pseudozyma brasiliensis</name>
    <dbReference type="NCBI Taxonomy" id="1365824"/>
    <lineage>
        <taxon>Eukaryota</taxon>
        <taxon>Fungi</taxon>
        <taxon>Dikarya</taxon>
        <taxon>Basidiomycota</taxon>
        <taxon>Ustilaginomycotina</taxon>
        <taxon>Ustilaginomycetes</taxon>
        <taxon>Ustilaginales</taxon>
        <taxon>Ustilaginaceae</taxon>
        <taxon>Kalmanozyma</taxon>
    </lineage>
</organism>
<sequence>MTLRQTRLDERKEQDSSAKSGDSSEEQIAAGDKRKAPANESADNADNDDRAKSRKTDDSANQDDDNAKAQKDTDTNASAPTTLSGSQSKADNTLKGDDIEINEGNSDGKKEVPWHVSEKGLVYFFYRPKVQSADKADSKSTESLDDVQNTFMLLVPRASESETAPASDASKEQGDKREPPNPTAYRLVSLGKKRMPSPEAALKAGQEPGGIGGRHSEAIWATVADIGADLKAVAEGMGAERYSTKTRGERLKPAARPAGRGHYALSIKTTDPPSSREVRITYHLSHPSEKDFGQVQEELGLHPASSVLMQMRNPTLAPTGPNAPAAGLPEDKRAILTKEELQENFGGDVNKNGNRYARPEEPALLDRQGVELLLIKRDQEEDDGSKGLGDEQSEALAKLAKEDSNKLSDDAILKELALSSKDVEVEALSGEWI</sequence>
<evidence type="ECO:0000313" key="2">
    <source>
        <dbReference type="EMBL" id="EST10014.1"/>
    </source>
</evidence>
<dbReference type="eggNOG" id="ENOG502S2IV">
    <property type="taxonomic scope" value="Eukaryota"/>
</dbReference>
<feature type="region of interest" description="Disordered" evidence="1">
    <location>
        <begin position="1"/>
        <end position="113"/>
    </location>
</feature>
<dbReference type="OrthoDB" id="1028014at2759"/>
<dbReference type="PANTHER" id="PTHR34776:SF1">
    <property type="entry name" value="F17F16.3 PROTEIN"/>
    <property type="match status" value="1"/>
</dbReference>
<feature type="compositionally biased region" description="Basic and acidic residues" evidence="1">
    <location>
        <begin position="376"/>
        <end position="389"/>
    </location>
</feature>
<dbReference type="RefSeq" id="XP_016295003.1">
    <property type="nucleotide sequence ID" value="XM_016436006.1"/>
</dbReference>
<reference evidence="3" key="1">
    <citation type="journal article" date="2013" name="Genome Announc.">
        <title>Draft genome sequence of Pseudozyma brasiliensis sp. nov. strain GHG001, a high producer of endo-1,4-xylanase isolated from an insect pest of sugarcane.</title>
        <authorList>
            <person name="Oliveira J.V.D.C."/>
            <person name="dos Santos R.A.C."/>
            <person name="Borges T.A."/>
            <person name="Riano-Pachon D.M."/>
            <person name="Goldman G.H."/>
        </authorList>
    </citation>
    <scope>NUCLEOTIDE SEQUENCE [LARGE SCALE GENOMIC DNA]</scope>
    <source>
        <strain evidence="3">GHG001</strain>
    </source>
</reference>
<dbReference type="Proteomes" id="UP000019377">
    <property type="component" value="Unassembled WGS sequence"/>
</dbReference>
<feature type="compositionally biased region" description="Basic and acidic residues" evidence="1">
    <location>
        <begin position="1"/>
        <end position="16"/>
    </location>
</feature>
<dbReference type="OMA" id="GSWIVQS"/>
<keyword evidence="3" id="KW-1185">Reference proteome</keyword>
<feature type="compositionally biased region" description="Polar residues" evidence="1">
    <location>
        <begin position="75"/>
        <end position="91"/>
    </location>
</feature>
<feature type="compositionally biased region" description="Basic and acidic residues" evidence="1">
    <location>
        <begin position="47"/>
        <end position="58"/>
    </location>
</feature>
<feature type="region of interest" description="Disordered" evidence="1">
    <location>
        <begin position="156"/>
        <end position="184"/>
    </location>
</feature>
<gene>
    <name evidence="2" type="ORF">PSEUBRA_SCAF1g00444</name>
</gene>
<dbReference type="STRING" id="1365824.V5F3C4"/>
<dbReference type="PANTHER" id="PTHR34776">
    <property type="entry name" value="F17F16.3 PROTEIN"/>
    <property type="match status" value="1"/>
</dbReference>
<dbReference type="HOGENOM" id="CLU_045837_1_0_1"/>
<feature type="compositionally biased region" description="Basic and acidic residues" evidence="1">
    <location>
        <begin position="169"/>
        <end position="179"/>
    </location>
</feature>
<name>V5F3C4_KALBG</name>
<dbReference type="EMBL" id="KI545851">
    <property type="protein sequence ID" value="EST10014.1"/>
    <property type="molecule type" value="Genomic_DNA"/>
</dbReference>
<feature type="compositionally biased region" description="Basic and acidic residues" evidence="1">
    <location>
        <begin position="65"/>
        <end position="74"/>
    </location>
</feature>
<proteinExistence type="predicted"/>
<feature type="region of interest" description="Disordered" evidence="1">
    <location>
        <begin position="343"/>
        <end position="363"/>
    </location>
</feature>
<evidence type="ECO:0000313" key="3">
    <source>
        <dbReference type="Proteomes" id="UP000019377"/>
    </source>
</evidence>
<dbReference type="AlphaFoldDB" id="V5F3C4"/>
<dbReference type="GeneID" id="27418635"/>
<protein>
    <submittedName>
        <fullName evidence="2">Uncharacterized protein</fullName>
    </submittedName>
</protein>
<accession>V5F3C4</accession>
<evidence type="ECO:0000256" key="1">
    <source>
        <dbReference type="SAM" id="MobiDB-lite"/>
    </source>
</evidence>
<feature type="region of interest" description="Disordered" evidence="1">
    <location>
        <begin position="376"/>
        <end position="404"/>
    </location>
</feature>